<keyword evidence="2" id="KW-0862">Zinc</keyword>
<dbReference type="AlphaFoldDB" id="A0A1I5IEK3"/>
<evidence type="ECO:0000259" key="1">
    <source>
        <dbReference type="Pfam" id="PF14690"/>
    </source>
</evidence>
<dbReference type="OrthoDB" id="1698950at2"/>
<name>A0A1I5IEK3_9FIRM</name>
<dbReference type="GO" id="GO:0008270">
    <property type="term" value="F:zinc ion binding"/>
    <property type="evidence" value="ECO:0007669"/>
    <property type="project" value="UniProtKB-KW"/>
</dbReference>
<feature type="domain" description="Transposase IS204/IS1001/IS1096/IS1165 zinc-finger" evidence="1">
    <location>
        <begin position="39"/>
        <end position="65"/>
    </location>
</feature>
<dbReference type="RefSeq" id="WP_139221551.1">
    <property type="nucleotide sequence ID" value="NZ_FOWD01000043.1"/>
</dbReference>
<organism evidence="2 3">
    <name type="scientific">Anaerocolumna aminovalerica</name>
    <dbReference type="NCBI Taxonomy" id="1527"/>
    <lineage>
        <taxon>Bacteria</taxon>
        <taxon>Bacillati</taxon>
        <taxon>Bacillota</taxon>
        <taxon>Clostridia</taxon>
        <taxon>Lachnospirales</taxon>
        <taxon>Lachnospiraceae</taxon>
        <taxon>Anaerocolumna</taxon>
    </lineage>
</organism>
<dbReference type="Pfam" id="PF14690">
    <property type="entry name" value="Zn_ribbon_ISL3"/>
    <property type="match status" value="1"/>
</dbReference>
<gene>
    <name evidence="2" type="ORF">SAMN04489757_14333</name>
</gene>
<dbReference type="InterPro" id="IPR029261">
    <property type="entry name" value="Transposase_Znf"/>
</dbReference>
<feature type="non-terminal residue" evidence="2">
    <location>
        <position position="66"/>
    </location>
</feature>
<evidence type="ECO:0000313" key="2">
    <source>
        <dbReference type="EMBL" id="SFO58953.1"/>
    </source>
</evidence>
<reference evidence="2 3" key="1">
    <citation type="submission" date="2016-10" db="EMBL/GenBank/DDBJ databases">
        <authorList>
            <person name="de Groot N.N."/>
        </authorList>
    </citation>
    <scope>NUCLEOTIDE SEQUENCE [LARGE SCALE GENOMIC DNA]</scope>
    <source>
        <strain evidence="2 3">DSM 1283</strain>
    </source>
</reference>
<dbReference type="Proteomes" id="UP000198806">
    <property type="component" value="Unassembled WGS sequence"/>
</dbReference>
<accession>A0A1I5IEK3</accession>
<keyword evidence="2" id="KW-0479">Metal-binding</keyword>
<protein>
    <submittedName>
        <fullName evidence="2">Zinc-finger of transposase IS204/IS1001/IS1096/IS1165</fullName>
    </submittedName>
</protein>
<sequence>MHSHCTKNLLNLEDVFIKKVVHADHYVRIFIETNPTIQTCPHCGAQTKRIHDYRYQEFKDLPFQMK</sequence>
<dbReference type="EMBL" id="FOWD01000043">
    <property type="protein sequence ID" value="SFO58953.1"/>
    <property type="molecule type" value="Genomic_DNA"/>
</dbReference>
<keyword evidence="2" id="KW-0863">Zinc-finger</keyword>
<keyword evidence="3" id="KW-1185">Reference proteome</keyword>
<proteinExistence type="predicted"/>
<evidence type="ECO:0000313" key="3">
    <source>
        <dbReference type="Proteomes" id="UP000198806"/>
    </source>
</evidence>